<comment type="caution">
    <text evidence="3">The sequence shown here is derived from an EMBL/GenBank/DDBJ whole genome shotgun (WGS) entry which is preliminary data.</text>
</comment>
<gene>
    <name evidence="3" type="ORF">KHLLAP_LOCUS11526</name>
</gene>
<dbReference type="InterPro" id="IPR046341">
    <property type="entry name" value="SET_dom_sf"/>
</dbReference>
<dbReference type="PANTHER" id="PTHR47332:SF4">
    <property type="entry name" value="SET DOMAIN-CONTAINING PROTEIN 5"/>
    <property type="match status" value="1"/>
</dbReference>
<accession>A0AAI8YNA6</accession>
<name>A0AAI8YNA6_9PEZI</name>
<dbReference type="SMART" id="SM00317">
    <property type="entry name" value="SET"/>
    <property type="match status" value="1"/>
</dbReference>
<feature type="domain" description="SET" evidence="2">
    <location>
        <begin position="23"/>
        <end position="200"/>
    </location>
</feature>
<reference evidence="3" key="1">
    <citation type="submission" date="2023-10" db="EMBL/GenBank/DDBJ databases">
        <authorList>
            <person name="Hackl T."/>
        </authorList>
    </citation>
    <scope>NUCLEOTIDE SEQUENCE</scope>
</reference>
<evidence type="ECO:0000256" key="1">
    <source>
        <dbReference type="SAM" id="MobiDB-lite"/>
    </source>
</evidence>
<evidence type="ECO:0000313" key="4">
    <source>
        <dbReference type="Proteomes" id="UP001295740"/>
    </source>
</evidence>
<dbReference type="InterPro" id="IPR053185">
    <property type="entry name" value="SET_domain_protein"/>
</dbReference>
<sequence length="290" mass="31848">MSFQGAANQPGGELASPAGDGPPLFRVSQSPGKGMGLFATRDIKAGTVVLREKFTLSVPGKNNGGYSRLDLDAIVKLTLQYNNLSQDTRAELLQLHATPMPHRDADVRNLITAADRHAGVPPMGERAVETCQRIVGVWLTNGFLTSDERTGTCLFLKASRINHSCVANTARYFEKNDPRYITIRATRDIKADEEITLTYADALLPVAERQEKTRRVWHFTCACPACDPNDPAIDSAAHERDIRDLQSLENDPTPGSEASREELSAALERSSRRIELHQKLLSSPAQLATE</sequence>
<dbReference type="SUPFAM" id="SSF82199">
    <property type="entry name" value="SET domain"/>
    <property type="match status" value="1"/>
</dbReference>
<protein>
    <submittedName>
        <fullName evidence="3">Uu.00g066830.m01.CDS01</fullName>
    </submittedName>
</protein>
<proteinExistence type="predicted"/>
<evidence type="ECO:0000313" key="3">
    <source>
        <dbReference type="EMBL" id="CAJ2511058.1"/>
    </source>
</evidence>
<dbReference type="Gene3D" id="2.170.270.10">
    <property type="entry name" value="SET domain"/>
    <property type="match status" value="1"/>
</dbReference>
<evidence type="ECO:0000259" key="2">
    <source>
        <dbReference type="PROSITE" id="PS50280"/>
    </source>
</evidence>
<dbReference type="PANTHER" id="PTHR47332">
    <property type="entry name" value="SET DOMAIN-CONTAINING PROTEIN 5"/>
    <property type="match status" value="1"/>
</dbReference>
<feature type="region of interest" description="Disordered" evidence="1">
    <location>
        <begin position="1"/>
        <end position="29"/>
    </location>
</feature>
<feature type="compositionally biased region" description="Basic and acidic residues" evidence="1">
    <location>
        <begin position="258"/>
        <end position="270"/>
    </location>
</feature>
<dbReference type="AlphaFoldDB" id="A0AAI8YNA6"/>
<keyword evidence="4" id="KW-1185">Reference proteome</keyword>
<dbReference type="PROSITE" id="PS50280">
    <property type="entry name" value="SET"/>
    <property type="match status" value="1"/>
</dbReference>
<dbReference type="InterPro" id="IPR001214">
    <property type="entry name" value="SET_dom"/>
</dbReference>
<dbReference type="Proteomes" id="UP001295740">
    <property type="component" value="Unassembled WGS sequence"/>
</dbReference>
<dbReference type="Pfam" id="PF00856">
    <property type="entry name" value="SET"/>
    <property type="match status" value="1"/>
</dbReference>
<organism evidence="3 4">
    <name type="scientific">Anthostomella pinea</name>
    <dbReference type="NCBI Taxonomy" id="933095"/>
    <lineage>
        <taxon>Eukaryota</taxon>
        <taxon>Fungi</taxon>
        <taxon>Dikarya</taxon>
        <taxon>Ascomycota</taxon>
        <taxon>Pezizomycotina</taxon>
        <taxon>Sordariomycetes</taxon>
        <taxon>Xylariomycetidae</taxon>
        <taxon>Xylariales</taxon>
        <taxon>Xylariaceae</taxon>
        <taxon>Anthostomella</taxon>
    </lineage>
</organism>
<dbReference type="EMBL" id="CAUWAG010000018">
    <property type="protein sequence ID" value="CAJ2511058.1"/>
    <property type="molecule type" value="Genomic_DNA"/>
</dbReference>
<dbReference type="CDD" id="cd20071">
    <property type="entry name" value="SET_SMYD"/>
    <property type="match status" value="1"/>
</dbReference>
<feature type="region of interest" description="Disordered" evidence="1">
    <location>
        <begin position="246"/>
        <end position="270"/>
    </location>
</feature>